<evidence type="ECO:0000256" key="2">
    <source>
        <dbReference type="ARBA" id="ARBA00010447"/>
    </source>
</evidence>
<comment type="similarity">
    <text evidence="2">Belongs to the class-V pyridoxal-phosphate-dependent aminotransferase family. Csd subfamily.</text>
</comment>
<dbReference type="PANTHER" id="PTHR43586:SF8">
    <property type="entry name" value="CYSTEINE DESULFURASE 1, CHLOROPLASTIC"/>
    <property type="match status" value="1"/>
</dbReference>
<evidence type="ECO:0000256" key="5">
    <source>
        <dbReference type="ARBA" id="ARBA00022898"/>
    </source>
</evidence>
<comment type="catalytic activity">
    <reaction evidence="6">
        <text>(sulfur carrier)-H + L-cysteine = (sulfur carrier)-SH + L-alanine</text>
        <dbReference type="Rhea" id="RHEA:43892"/>
        <dbReference type="Rhea" id="RHEA-COMP:14737"/>
        <dbReference type="Rhea" id="RHEA-COMP:14739"/>
        <dbReference type="ChEBI" id="CHEBI:29917"/>
        <dbReference type="ChEBI" id="CHEBI:35235"/>
        <dbReference type="ChEBI" id="CHEBI:57972"/>
        <dbReference type="ChEBI" id="CHEBI:64428"/>
        <dbReference type="EC" id="2.8.1.7"/>
    </reaction>
</comment>
<reference evidence="8 9" key="1">
    <citation type="submission" date="2021-07" db="EMBL/GenBank/DDBJ databases">
        <title>Actinomadura sp. PM05-2 isolated from lichen.</title>
        <authorList>
            <person name="Somphong A."/>
            <person name="Phongsopitanun W."/>
            <person name="Tanasupawat S."/>
            <person name="Peongsungnone V."/>
        </authorList>
    </citation>
    <scope>NUCLEOTIDE SEQUENCE [LARGE SCALE GENOMIC DNA]</scope>
    <source>
        <strain evidence="8 9">PM05-2</strain>
    </source>
</reference>
<evidence type="ECO:0000259" key="7">
    <source>
        <dbReference type="Pfam" id="PF00266"/>
    </source>
</evidence>
<evidence type="ECO:0000256" key="3">
    <source>
        <dbReference type="ARBA" id="ARBA00012239"/>
    </source>
</evidence>
<dbReference type="CDD" id="cd06453">
    <property type="entry name" value="SufS_like"/>
    <property type="match status" value="1"/>
</dbReference>
<name>A0ABS7FU84_9ACTN</name>
<evidence type="ECO:0000313" key="9">
    <source>
        <dbReference type="Proteomes" id="UP000774570"/>
    </source>
</evidence>
<dbReference type="RefSeq" id="WP_220166423.1">
    <property type="nucleotide sequence ID" value="NZ_JAIBOA010000007.1"/>
</dbReference>
<feature type="domain" description="Aminotransferase class V" evidence="7">
    <location>
        <begin position="26"/>
        <end position="405"/>
    </location>
</feature>
<organism evidence="8 9">
    <name type="scientific">Actinomadura parmotrematis</name>
    <dbReference type="NCBI Taxonomy" id="2864039"/>
    <lineage>
        <taxon>Bacteria</taxon>
        <taxon>Bacillati</taxon>
        <taxon>Actinomycetota</taxon>
        <taxon>Actinomycetes</taxon>
        <taxon>Streptosporangiales</taxon>
        <taxon>Thermomonosporaceae</taxon>
        <taxon>Actinomadura</taxon>
    </lineage>
</organism>
<dbReference type="InterPro" id="IPR000192">
    <property type="entry name" value="Aminotrans_V_dom"/>
</dbReference>
<keyword evidence="4" id="KW-0808">Transferase</keyword>
<dbReference type="NCBIfam" id="TIGR01979">
    <property type="entry name" value="sufS"/>
    <property type="match status" value="1"/>
</dbReference>
<proteinExistence type="inferred from homology"/>
<protein>
    <recommendedName>
        <fullName evidence="3">cysteine desulfurase</fullName>
        <ecNumber evidence="3">2.8.1.7</ecNumber>
    </recommendedName>
</protein>
<gene>
    <name evidence="8" type="ORF">K1Y72_12995</name>
</gene>
<evidence type="ECO:0000256" key="1">
    <source>
        <dbReference type="ARBA" id="ARBA00001933"/>
    </source>
</evidence>
<dbReference type="SUPFAM" id="SSF53383">
    <property type="entry name" value="PLP-dependent transferases"/>
    <property type="match status" value="1"/>
</dbReference>
<dbReference type="Gene3D" id="3.40.640.10">
    <property type="entry name" value="Type I PLP-dependent aspartate aminotransferase-like (Major domain)"/>
    <property type="match status" value="1"/>
</dbReference>
<dbReference type="Proteomes" id="UP000774570">
    <property type="component" value="Unassembled WGS sequence"/>
</dbReference>
<accession>A0ABS7FU84</accession>
<evidence type="ECO:0000256" key="6">
    <source>
        <dbReference type="ARBA" id="ARBA00050776"/>
    </source>
</evidence>
<comment type="cofactor">
    <cofactor evidence="1">
        <name>pyridoxal 5'-phosphate</name>
        <dbReference type="ChEBI" id="CHEBI:597326"/>
    </cofactor>
</comment>
<dbReference type="InterPro" id="IPR015421">
    <property type="entry name" value="PyrdxlP-dep_Trfase_major"/>
</dbReference>
<dbReference type="InterPro" id="IPR015424">
    <property type="entry name" value="PyrdxlP-dep_Trfase"/>
</dbReference>
<keyword evidence="5" id="KW-0663">Pyridoxal phosphate</keyword>
<sequence>MSFRAEEVKKDFPLLRRTVRGGAPLIYLDSGATSQKPFQVLDAEREFYERHNAAVHRGAHLLGEEATDAYEGGRAKVAAFVGAVPGEIVFTKNATEAINLVAYAMGNAATAGPEAERFAVGPGDEIVVTEMEHHANLVPWQQLCQRTGATLRWFSLTDDGRLDLDGLDGLVNERTKVVALTQQSNVLGTVNPVALIAERAHAVGALVVVDGAQSVPHQAVDVAALGADFLAFSGHKMLGPTGVGVLWGRRELLEALPPFITGGSMIEVVRMEESTFLPPPQRFEAGSPNAAQVVGLGAAVDYLTALGMENVHAHEEALTGYALERLAEVGGVRVVGPTTTEARGGAVSFAVEGIHPHDVGQVLDELGVEVRVGHHCAWPICRRYGVPATTRASFYVHNTESDVDAMAEGIRKAQKFFGTT</sequence>
<dbReference type="Pfam" id="PF00266">
    <property type="entry name" value="Aminotran_5"/>
    <property type="match status" value="1"/>
</dbReference>
<evidence type="ECO:0000313" key="8">
    <source>
        <dbReference type="EMBL" id="MBW8483294.1"/>
    </source>
</evidence>
<dbReference type="EMBL" id="JAIBOA010000007">
    <property type="protein sequence ID" value="MBW8483294.1"/>
    <property type="molecule type" value="Genomic_DNA"/>
</dbReference>
<dbReference type="EC" id="2.8.1.7" evidence="3"/>
<dbReference type="PANTHER" id="PTHR43586">
    <property type="entry name" value="CYSTEINE DESULFURASE"/>
    <property type="match status" value="1"/>
</dbReference>
<evidence type="ECO:0000256" key="4">
    <source>
        <dbReference type="ARBA" id="ARBA00022679"/>
    </source>
</evidence>
<comment type="caution">
    <text evidence="8">The sequence shown here is derived from an EMBL/GenBank/DDBJ whole genome shotgun (WGS) entry which is preliminary data.</text>
</comment>
<dbReference type="InterPro" id="IPR015422">
    <property type="entry name" value="PyrdxlP-dep_Trfase_small"/>
</dbReference>
<keyword evidence="9" id="KW-1185">Reference proteome</keyword>
<dbReference type="InterPro" id="IPR010970">
    <property type="entry name" value="Cys_dSase_SufS"/>
</dbReference>
<dbReference type="Gene3D" id="3.90.1150.10">
    <property type="entry name" value="Aspartate Aminotransferase, domain 1"/>
    <property type="match status" value="1"/>
</dbReference>